<evidence type="ECO:0000256" key="2">
    <source>
        <dbReference type="ARBA" id="ARBA00022472"/>
    </source>
</evidence>
<reference evidence="4 5" key="1">
    <citation type="journal article" date="2023" name="Plants (Basel)">
        <title>Bridging the Gap: Combining Genomics and Transcriptomics Approaches to Understand Stylosanthes scabra, an Orphan Legume from the Brazilian Caatinga.</title>
        <authorList>
            <person name="Ferreira-Neto J.R.C."/>
            <person name="da Silva M.D."/>
            <person name="Binneck E."/>
            <person name="de Melo N.F."/>
            <person name="da Silva R.H."/>
            <person name="de Melo A.L.T.M."/>
            <person name="Pandolfi V."/>
            <person name="Bustamante F.O."/>
            <person name="Brasileiro-Vidal A.C."/>
            <person name="Benko-Iseppon A.M."/>
        </authorList>
    </citation>
    <scope>NUCLEOTIDE SEQUENCE [LARGE SCALE GENOMIC DNA]</scope>
    <source>
        <tissue evidence="4">Leaves</tissue>
    </source>
</reference>
<evidence type="ECO:0000313" key="4">
    <source>
        <dbReference type="EMBL" id="MED6204112.1"/>
    </source>
</evidence>
<gene>
    <name evidence="4" type="primary">MTERF2_2</name>
    <name evidence="4" type="ORF">PIB30_006180</name>
</gene>
<keyword evidence="2" id="KW-0806">Transcription termination</keyword>
<proteinExistence type="inferred from homology"/>
<dbReference type="Gene3D" id="1.25.70.10">
    <property type="entry name" value="Transcription termination factor 3, mitochondrial"/>
    <property type="match status" value="1"/>
</dbReference>
<dbReference type="Pfam" id="PF02536">
    <property type="entry name" value="mTERF"/>
    <property type="match status" value="1"/>
</dbReference>
<name>A0ABU6Y294_9FABA</name>
<dbReference type="EMBL" id="JASCZI010241668">
    <property type="protein sequence ID" value="MED6204112.1"/>
    <property type="molecule type" value="Genomic_DNA"/>
</dbReference>
<keyword evidence="2" id="KW-0804">Transcription</keyword>
<evidence type="ECO:0000313" key="5">
    <source>
        <dbReference type="Proteomes" id="UP001341840"/>
    </source>
</evidence>
<evidence type="ECO:0000256" key="3">
    <source>
        <dbReference type="ARBA" id="ARBA00022946"/>
    </source>
</evidence>
<evidence type="ECO:0000256" key="1">
    <source>
        <dbReference type="ARBA" id="ARBA00007692"/>
    </source>
</evidence>
<organism evidence="4 5">
    <name type="scientific">Stylosanthes scabra</name>
    <dbReference type="NCBI Taxonomy" id="79078"/>
    <lineage>
        <taxon>Eukaryota</taxon>
        <taxon>Viridiplantae</taxon>
        <taxon>Streptophyta</taxon>
        <taxon>Embryophyta</taxon>
        <taxon>Tracheophyta</taxon>
        <taxon>Spermatophyta</taxon>
        <taxon>Magnoliopsida</taxon>
        <taxon>eudicotyledons</taxon>
        <taxon>Gunneridae</taxon>
        <taxon>Pentapetalae</taxon>
        <taxon>rosids</taxon>
        <taxon>fabids</taxon>
        <taxon>Fabales</taxon>
        <taxon>Fabaceae</taxon>
        <taxon>Papilionoideae</taxon>
        <taxon>50 kb inversion clade</taxon>
        <taxon>dalbergioids sensu lato</taxon>
        <taxon>Dalbergieae</taxon>
        <taxon>Pterocarpus clade</taxon>
        <taxon>Stylosanthes</taxon>
    </lineage>
</organism>
<accession>A0ABU6Y294</accession>
<dbReference type="PANTHER" id="PTHR13068:SF98">
    <property type="entry name" value="TRANSCRIPTION TERMINATION FACTOR MTERF2, CHLOROPLASTIC"/>
    <property type="match status" value="1"/>
</dbReference>
<comment type="caution">
    <text evidence="4">The sequence shown here is derived from an EMBL/GenBank/DDBJ whole genome shotgun (WGS) entry which is preliminary data.</text>
</comment>
<dbReference type="PANTHER" id="PTHR13068">
    <property type="entry name" value="CGI-12 PROTEIN-RELATED"/>
    <property type="match status" value="1"/>
</dbReference>
<keyword evidence="5" id="KW-1185">Reference proteome</keyword>
<protein>
    <submittedName>
        <fullName evidence="4">Transcription termination factor mterf2, chloroplastic</fullName>
    </submittedName>
</protein>
<keyword evidence="3" id="KW-0809">Transit peptide</keyword>
<dbReference type="InterPro" id="IPR038538">
    <property type="entry name" value="MTERF_sf"/>
</dbReference>
<dbReference type="InterPro" id="IPR003690">
    <property type="entry name" value="MTERF"/>
</dbReference>
<comment type="similarity">
    <text evidence="1">Belongs to the mTERF family.</text>
</comment>
<sequence>MIADFPLLLRYNPDILRPNYVYLWRNIIRPLRDIIEFPRFFCYSIERRIIPRHKVLVENQLNIKLRYMLASSDVEFKKLVNALVTCQKG</sequence>
<keyword evidence="2" id="KW-0805">Transcription regulation</keyword>
<dbReference type="Proteomes" id="UP001341840">
    <property type="component" value="Unassembled WGS sequence"/>
</dbReference>